<reference evidence="2 3" key="1">
    <citation type="submission" date="2019-02" db="EMBL/GenBank/DDBJ databases">
        <title>Deep-cultivation of Planctomycetes and their phenomic and genomic characterization uncovers novel biology.</title>
        <authorList>
            <person name="Wiegand S."/>
            <person name="Jogler M."/>
            <person name="Boedeker C."/>
            <person name="Pinto D."/>
            <person name="Vollmers J."/>
            <person name="Rivas-Marin E."/>
            <person name="Kohn T."/>
            <person name="Peeters S.H."/>
            <person name="Heuer A."/>
            <person name="Rast P."/>
            <person name="Oberbeckmann S."/>
            <person name="Bunk B."/>
            <person name="Jeske O."/>
            <person name="Meyerdierks A."/>
            <person name="Storesund J.E."/>
            <person name="Kallscheuer N."/>
            <person name="Luecker S."/>
            <person name="Lage O.M."/>
            <person name="Pohl T."/>
            <person name="Merkel B.J."/>
            <person name="Hornburger P."/>
            <person name="Mueller R.-W."/>
            <person name="Bruemmer F."/>
            <person name="Labrenz M."/>
            <person name="Spormann A.M."/>
            <person name="Op Den Camp H."/>
            <person name="Overmann J."/>
            <person name="Amann R."/>
            <person name="Jetten M.S.M."/>
            <person name="Mascher T."/>
            <person name="Medema M.H."/>
            <person name="Devos D.P."/>
            <person name="Kaster A.-K."/>
            <person name="Ovreas L."/>
            <person name="Rohde M."/>
            <person name="Galperin M.Y."/>
            <person name="Jogler C."/>
        </authorList>
    </citation>
    <scope>NUCLEOTIDE SEQUENCE [LARGE SCALE GENOMIC DNA]</scope>
    <source>
        <strain evidence="2 3">Poly59</strain>
    </source>
</reference>
<dbReference type="GO" id="GO:0022900">
    <property type="term" value="P:electron transport chain"/>
    <property type="evidence" value="ECO:0007669"/>
    <property type="project" value="InterPro"/>
</dbReference>
<dbReference type="InterPro" id="IPR010980">
    <property type="entry name" value="Cyt_c/b562"/>
</dbReference>
<organism evidence="2 3">
    <name type="scientific">Rubripirellula reticaptiva</name>
    <dbReference type="NCBI Taxonomy" id="2528013"/>
    <lineage>
        <taxon>Bacteria</taxon>
        <taxon>Pseudomonadati</taxon>
        <taxon>Planctomycetota</taxon>
        <taxon>Planctomycetia</taxon>
        <taxon>Pirellulales</taxon>
        <taxon>Pirellulaceae</taxon>
        <taxon>Rubripirellula</taxon>
    </lineage>
</organism>
<dbReference type="EMBL" id="SJPX01000004">
    <property type="protein sequence ID" value="TWU49413.1"/>
    <property type="molecule type" value="Genomic_DNA"/>
</dbReference>
<proteinExistence type="predicted"/>
<protein>
    <recommendedName>
        <fullName evidence="4">Cytochrome C</fullName>
    </recommendedName>
</protein>
<evidence type="ECO:0000313" key="2">
    <source>
        <dbReference type="EMBL" id="TWU49413.1"/>
    </source>
</evidence>
<feature type="signal peptide" evidence="1">
    <location>
        <begin position="1"/>
        <end position="19"/>
    </location>
</feature>
<evidence type="ECO:0008006" key="4">
    <source>
        <dbReference type="Google" id="ProtNLM"/>
    </source>
</evidence>
<dbReference type="Proteomes" id="UP000317977">
    <property type="component" value="Unassembled WGS sequence"/>
</dbReference>
<feature type="chain" id="PRO_5023015453" description="Cytochrome C" evidence="1">
    <location>
        <begin position="20"/>
        <end position="136"/>
    </location>
</feature>
<accession>A0A5C6EI44</accession>
<dbReference type="RefSeq" id="WP_146535675.1">
    <property type="nucleotide sequence ID" value="NZ_SJPX01000004.1"/>
</dbReference>
<sequence length="136" mass="15604" precursor="true">MRLNVWMLLVCLLGTPLFAQDPKIEPADELVPVESAETPLDFWMQKKLGYSSEILKGLALGDFDLVESSARHLRVLNRIEGFVRSRNPDYRTNINLFDRSTNEVIRQAKAENIEGVTLAYHQMTLSCVRCHQTLRE</sequence>
<evidence type="ECO:0000313" key="3">
    <source>
        <dbReference type="Proteomes" id="UP000317977"/>
    </source>
</evidence>
<dbReference type="GO" id="GO:0005506">
    <property type="term" value="F:iron ion binding"/>
    <property type="evidence" value="ECO:0007669"/>
    <property type="project" value="InterPro"/>
</dbReference>
<keyword evidence="1" id="KW-0732">Signal</keyword>
<evidence type="ECO:0000256" key="1">
    <source>
        <dbReference type="SAM" id="SignalP"/>
    </source>
</evidence>
<name>A0A5C6EI44_9BACT</name>
<comment type="caution">
    <text evidence="2">The sequence shown here is derived from an EMBL/GenBank/DDBJ whole genome shotgun (WGS) entry which is preliminary data.</text>
</comment>
<dbReference type="SUPFAM" id="SSF47175">
    <property type="entry name" value="Cytochromes"/>
    <property type="match status" value="1"/>
</dbReference>
<gene>
    <name evidence="2" type="ORF">Poly59_40280</name>
</gene>
<keyword evidence="3" id="KW-1185">Reference proteome</keyword>
<dbReference type="GO" id="GO:0009055">
    <property type="term" value="F:electron transfer activity"/>
    <property type="evidence" value="ECO:0007669"/>
    <property type="project" value="InterPro"/>
</dbReference>
<dbReference type="AlphaFoldDB" id="A0A5C6EI44"/>
<dbReference type="OrthoDB" id="287770at2"/>
<dbReference type="GO" id="GO:0020037">
    <property type="term" value="F:heme binding"/>
    <property type="evidence" value="ECO:0007669"/>
    <property type="project" value="InterPro"/>
</dbReference>